<feature type="compositionally biased region" description="Gly residues" evidence="1">
    <location>
        <begin position="136"/>
        <end position="145"/>
    </location>
</feature>
<organism evidence="2 3">
    <name type="scientific">Liparis tanakae</name>
    <name type="common">Tanaka's snailfish</name>
    <dbReference type="NCBI Taxonomy" id="230148"/>
    <lineage>
        <taxon>Eukaryota</taxon>
        <taxon>Metazoa</taxon>
        <taxon>Chordata</taxon>
        <taxon>Craniata</taxon>
        <taxon>Vertebrata</taxon>
        <taxon>Euteleostomi</taxon>
        <taxon>Actinopterygii</taxon>
        <taxon>Neopterygii</taxon>
        <taxon>Teleostei</taxon>
        <taxon>Neoteleostei</taxon>
        <taxon>Acanthomorphata</taxon>
        <taxon>Eupercaria</taxon>
        <taxon>Perciformes</taxon>
        <taxon>Cottioidei</taxon>
        <taxon>Cottales</taxon>
        <taxon>Liparidae</taxon>
        <taxon>Liparis</taxon>
    </lineage>
</organism>
<evidence type="ECO:0000313" key="3">
    <source>
        <dbReference type="Proteomes" id="UP000314294"/>
    </source>
</evidence>
<dbReference type="EMBL" id="SRLO01000021">
    <property type="protein sequence ID" value="TNN85360.1"/>
    <property type="molecule type" value="Genomic_DNA"/>
</dbReference>
<dbReference type="Proteomes" id="UP000314294">
    <property type="component" value="Unassembled WGS sequence"/>
</dbReference>
<evidence type="ECO:0000256" key="1">
    <source>
        <dbReference type="SAM" id="MobiDB-lite"/>
    </source>
</evidence>
<comment type="caution">
    <text evidence="2">The sequence shown here is derived from an EMBL/GenBank/DDBJ whole genome shotgun (WGS) entry which is preliminary data.</text>
</comment>
<evidence type="ECO:0000313" key="2">
    <source>
        <dbReference type="EMBL" id="TNN85360.1"/>
    </source>
</evidence>
<dbReference type="AlphaFoldDB" id="A0A4Z2J5A9"/>
<keyword evidence="3" id="KW-1185">Reference proteome</keyword>
<proteinExistence type="predicted"/>
<accession>A0A4Z2J5A9</accession>
<sequence length="515" mass="55063">MELLSLDSSRLSSSSSFSPKSAGPSRLGWVVMSSKSWDESSPGSDQSLCEYLIEVGELASEVPLLLLVLGQSRAVLSTAVAGVTLHIQQGVQEERGGLRDHQLGVLLLGQELRQAAQTLGARPGAQEVGSGQVGWQAGGQGGEGQQAGNQLGQTGHRRERGGRLGGHQPHPVPELEDAGAHRPDHVGVHGVVLQKPPAEALLGVLPHRLLLQQDLDCSSGLGGGRALQALEQLGQQGFHNRRLADAAQVVLQVLEEATVLRLTGATRLLSGELGYLVLHLLHSDPQLGPGHQLGRQAATSPLLLQQSQLQWTQRDNKLVTSSRQSSLHSWIKDSLWCPHFDLQQAHVDPEHSRSGQLVRALDLALDILLQAGDAGLNQAVGEQIGRHEVSEDGLDLLGGDQRVGVLHQALAALHVALLQTRRQEVSHALKLATQDRALEPEVGAPGKVIGRAILSHNTADTSCSCWILSFHSPRVTWERVRRAVPDGSHRPPVSLLQSTPSMQLDHTALLSKAGP</sequence>
<feature type="region of interest" description="Disordered" evidence="1">
    <location>
        <begin position="124"/>
        <end position="182"/>
    </location>
</feature>
<protein>
    <submittedName>
        <fullName evidence="2">Uncharacterized protein</fullName>
    </submittedName>
</protein>
<name>A0A4Z2J5A9_9TELE</name>
<feature type="compositionally biased region" description="Low complexity" evidence="1">
    <location>
        <begin position="1"/>
        <end position="21"/>
    </location>
</feature>
<feature type="region of interest" description="Disordered" evidence="1">
    <location>
        <begin position="1"/>
        <end position="26"/>
    </location>
</feature>
<gene>
    <name evidence="2" type="ORF">EYF80_004382</name>
</gene>
<reference evidence="2 3" key="1">
    <citation type="submission" date="2019-03" db="EMBL/GenBank/DDBJ databases">
        <title>First draft genome of Liparis tanakae, snailfish: a comprehensive survey of snailfish specific genes.</title>
        <authorList>
            <person name="Kim W."/>
            <person name="Song I."/>
            <person name="Jeong J.-H."/>
            <person name="Kim D."/>
            <person name="Kim S."/>
            <person name="Ryu S."/>
            <person name="Song J.Y."/>
            <person name="Lee S.K."/>
        </authorList>
    </citation>
    <scope>NUCLEOTIDE SEQUENCE [LARGE SCALE GENOMIC DNA]</scope>
    <source>
        <tissue evidence="2">Muscle</tissue>
    </source>
</reference>